<organism evidence="6 7">
    <name type="scientific">Elysia chlorotica</name>
    <name type="common">Eastern emerald elysia</name>
    <name type="synonym">Sea slug</name>
    <dbReference type="NCBI Taxonomy" id="188477"/>
    <lineage>
        <taxon>Eukaryota</taxon>
        <taxon>Metazoa</taxon>
        <taxon>Spiralia</taxon>
        <taxon>Lophotrochozoa</taxon>
        <taxon>Mollusca</taxon>
        <taxon>Gastropoda</taxon>
        <taxon>Heterobranchia</taxon>
        <taxon>Euthyneura</taxon>
        <taxon>Panpulmonata</taxon>
        <taxon>Sacoglossa</taxon>
        <taxon>Placobranchoidea</taxon>
        <taxon>Plakobranchidae</taxon>
        <taxon>Elysia</taxon>
    </lineage>
</organism>
<evidence type="ECO:0000256" key="2">
    <source>
        <dbReference type="ARBA" id="ARBA00022771"/>
    </source>
</evidence>
<dbReference type="OrthoDB" id="6431454at2759"/>
<dbReference type="Pfam" id="PF26649">
    <property type="entry name" value="Ajm-1"/>
    <property type="match status" value="1"/>
</dbReference>
<evidence type="ECO:0000256" key="1">
    <source>
        <dbReference type="ARBA" id="ARBA00022723"/>
    </source>
</evidence>
<gene>
    <name evidence="6" type="ORF">EGW08_005357</name>
</gene>
<dbReference type="STRING" id="188477.A0A433TZG5"/>
<dbReference type="GO" id="GO:0005886">
    <property type="term" value="C:plasma membrane"/>
    <property type="evidence" value="ECO:0007669"/>
    <property type="project" value="TreeGrafter"/>
</dbReference>
<dbReference type="PANTHER" id="PTHR21517:SF3">
    <property type="entry name" value="APICAL JUNCTION COMPONENT 1 HOMOLOG"/>
    <property type="match status" value="1"/>
</dbReference>
<dbReference type="InterPro" id="IPR058586">
    <property type="entry name" value="Ajm-1"/>
</dbReference>
<dbReference type="PANTHER" id="PTHR21517">
    <property type="entry name" value="APICAL JUNCTION COMPONENT 1 HOMOLOG"/>
    <property type="match status" value="1"/>
</dbReference>
<keyword evidence="7" id="KW-1185">Reference proteome</keyword>
<evidence type="ECO:0000313" key="6">
    <source>
        <dbReference type="EMBL" id="RUS86878.1"/>
    </source>
</evidence>
<proteinExistence type="predicted"/>
<protein>
    <recommendedName>
        <fullName evidence="5">MYND-type domain-containing protein</fullName>
    </recommendedName>
</protein>
<dbReference type="GO" id="GO:0045216">
    <property type="term" value="P:cell-cell junction organization"/>
    <property type="evidence" value="ECO:0007669"/>
    <property type="project" value="InterPro"/>
</dbReference>
<evidence type="ECO:0000256" key="4">
    <source>
        <dbReference type="PROSITE-ProRule" id="PRU00134"/>
    </source>
</evidence>
<feature type="non-terminal residue" evidence="6">
    <location>
        <position position="298"/>
    </location>
</feature>
<dbReference type="EMBL" id="RQTK01000125">
    <property type="protein sequence ID" value="RUS86878.1"/>
    <property type="molecule type" value="Genomic_DNA"/>
</dbReference>
<dbReference type="Gene3D" id="6.10.140.2220">
    <property type="match status" value="1"/>
</dbReference>
<feature type="domain" description="MYND-type" evidence="5">
    <location>
        <begin position="3"/>
        <end position="48"/>
    </location>
</feature>
<keyword evidence="1" id="KW-0479">Metal-binding</keyword>
<dbReference type="GO" id="GO:0043296">
    <property type="term" value="C:apical junction complex"/>
    <property type="evidence" value="ECO:0007669"/>
    <property type="project" value="TreeGrafter"/>
</dbReference>
<evidence type="ECO:0000256" key="3">
    <source>
        <dbReference type="ARBA" id="ARBA00022833"/>
    </source>
</evidence>
<keyword evidence="3" id="KW-0862">Zinc</keyword>
<feature type="non-terminal residue" evidence="6">
    <location>
        <position position="1"/>
    </location>
</feature>
<comment type="caution">
    <text evidence="6">The sequence shown here is derived from an EMBL/GenBank/DDBJ whole genome shotgun (WGS) entry which is preliminary data.</text>
</comment>
<dbReference type="PROSITE" id="PS50865">
    <property type="entry name" value="ZF_MYND_2"/>
    <property type="match status" value="1"/>
</dbReference>
<keyword evidence="2 4" id="KW-0863">Zinc-finger</keyword>
<dbReference type="InterPro" id="IPR038825">
    <property type="entry name" value="Apical_junction"/>
</dbReference>
<name>A0A433TZG5_ELYCH</name>
<accession>A0A433TZG5</accession>
<dbReference type="InterPro" id="IPR002893">
    <property type="entry name" value="Znf_MYND"/>
</dbReference>
<sequence>CHAPDCGKTAGLDIARHLYKNCHNCRGSYYCSRRCRRRDWARHKRDVCHGSRVSSACKRVIHFCGLDPDVKAALSRLARRGFLTRGRGCVMLGFPDLCASGEFVRHGLNWKSEWSEGETGGAANLELLPVYVTLSELRRSKMYGGGKVLQRLIAMCETYNPELKFLLNVGIGNVSNYFNTPPFWPRRCGPTLILTDVPGSWYEAADEFRLRDLDRQFPSTAQNRETDKSAVQRKARELCFSNIQRRLRQRGVSLDQQFPDVYAELVDYVSGHAEHFPSRIIFPVEDHGNGRMFTCVLM</sequence>
<dbReference type="Proteomes" id="UP000271974">
    <property type="component" value="Unassembled WGS sequence"/>
</dbReference>
<evidence type="ECO:0000313" key="7">
    <source>
        <dbReference type="Proteomes" id="UP000271974"/>
    </source>
</evidence>
<reference evidence="6 7" key="1">
    <citation type="submission" date="2019-01" db="EMBL/GenBank/DDBJ databases">
        <title>A draft genome assembly of the solar-powered sea slug Elysia chlorotica.</title>
        <authorList>
            <person name="Cai H."/>
            <person name="Li Q."/>
            <person name="Fang X."/>
            <person name="Li J."/>
            <person name="Curtis N.E."/>
            <person name="Altenburger A."/>
            <person name="Shibata T."/>
            <person name="Feng M."/>
            <person name="Maeda T."/>
            <person name="Schwartz J.A."/>
            <person name="Shigenobu S."/>
            <person name="Lundholm N."/>
            <person name="Nishiyama T."/>
            <person name="Yang H."/>
            <person name="Hasebe M."/>
            <person name="Li S."/>
            <person name="Pierce S.K."/>
            <person name="Wang J."/>
        </authorList>
    </citation>
    <scope>NUCLEOTIDE SEQUENCE [LARGE SCALE GENOMIC DNA]</scope>
    <source>
        <strain evidence="6">EC2010</strain>
        <tissue evidence="6">Whole organism of an adult</tissue>
    </source>
</reference>
<dbReference type="SUPFAM" id="SSF144232">
    <property type="entry name" value="HIT/MYND zinc finger-like"/>
    <property type="match status" value="1"/>
</dbReference>
<dbReference type="Pfam" id="PF01753">
    <property type="entry name" value="zf-MYND"/>
    <property type="match status" value="1"/>
</dbReference>
<dbReference type="AlphaFoldDB" id="A0A433TZG5"/>
<evidence type="ECO:0000259" key="5">
    <source>
        <dbReference type="PROSITE" id="PS50865"/>
    </source>
</evidence>
<dbReference type="GO" id="GO:0008270">
    <property type="term" value="F:zinc ion binding"/>
    <property type="evidence" value="ECO:0007669"/>
    <property type="project" value="UniProtKB-KW"/>
</dbReference>